<comment type="subunit">
    <text evidence="3">UreD, UreF and UreG form a complex that acts as a GTP-hydrolysis-dependent molecular chaperone, activating the urease apoprotein by helping to assemble the nickel containing metallocenter of UreC. The UreE protein probably delivers the nickel.</text>
</comment>
<dbReference type="PANTHER" id="PTHR33620">
    <property type="entry name" value="UREASE ACCESSORY PROTEIN F"/>
    <property type="match status" value="1"/>
</dbReference>
<dbReference type="GO" id="GO:0005737">
    <property type="term" value="C:cytoplasm"/>
    <property type="evidence" value="ECO:0007669"/>
    <property type="project" value="UniProtKB-SubCell"/>
</dbReference>
<comment type="similarity">
    <text evidence="3">Belongs to the UreF family.</text>
</comment>
<proteinExistence type="inferred from homology"/>
<reference evidence="4" key="1">
    <citation type="journal article" date="2014" name="Int. J. Syst. Evol. Microbiol.">
        <title>Complete genome sequence of Corynebacterium casei LMG S-19264T (=DSM 44701T), isolated from a smear-ripened cheese.</title>
        <authorList>
            <consortium name="US DOE Joint Genome Institute (JGI-PGF)"/>
            <person name="Walter F."/>
            <person name="Albersmeier A."/>
            <person name="Kalinowski J."/>
            <person name="Ruckert C."/>
        </authorList>
    </citation>
    <scope>NUCLEOTIDE SEQUENCE</scope>
    <source>
        <strain evidence="4">CGMCC 1.15725</strain>
    </source>
</reference>
<dbReference type="EMBL" id="BMJQ01000007">
    <property type="protein sequence ID" value="GGF20702.1"/>
    <property type="molecule type" value="Genomic_DNA"/>
</dbReference>
<reference evidence="4" key="2">
    <citation type="submission" date="2020-09" db="EMBL/GenBank/DDBJ databases">
        <authorList>
            <person name="Sun Q."/>
            <person name="Zhou Y."/>
        </authorList>
    </citation>
    <scope>NUCLEOTIDE SEQUENCE</scope>
    <source>
        <strain evidence="4">CGMCC 1.15725</strain>
    </source>
</reference>
<dbReference type="PANTHER" id="PTHR33620:SF1">
    <property type="entry name" value="UREASE ACCESSORY PROTEIN F"/>
    <property type="match status" value="1"/>
</dbReference>
<evidence type="ECO:0000313" key="4">
    <source>
        <dbReference type="EMBL" id="GGF20702.1"/>
    </source>
</evidence>
<keyword evidence="5" id="KW-1185">Reference proteome</keyword>
<dbReference type="Gene3D" id="1.10.4190.10">
    <property type="entry name" value="Urease accessory protein UreF"/>
    <property type="match status" value="1"/>
</dbReference>
<dbReference type="InterPro" id="IPR038277">
    <property type="entry name" value="UreF_sf"/>
</dbReference>
<evidence type="ECO:0000256" key="1">
    <source>
        <dbReference type="ARBA" id="ARBA00022988"/>
    </source>
</evidence>
<dbReference type="Proteomes" id="UP000646365">
    <property type="component" value="Unassembled WGS sequence"/>
</dbReference>
<keyword evidence="3" id="KW-0963">Cytoplasm</keyword>
<dbReference type="GO" id="GO:0016151">
    <property type="term" value="F:nickel cation binding"/>
    <property type="evidence" value="ECO:0007669"/>
    <property type="project" value="UniProtKB-UniRule"/>
</dbReference>
<name>A0A8J2YUM2_9PROT</name>
<comment type="caution">
    <text evidence="4">The sequence shown here is derived from an EMBL/GenBank/DDBJ whole genome shotgun (WGS) entry which is preliminary data.</text>
</comment>
<keyword evidence="1 3" id="KW-0996">Nickel insertion</keyword>
<dbReference type="RefSeq" id="WP_189046839.1">
    <property type="nucleotide sequence ID" value="NZ_BMJQ01000007.1"/>
</dbReference>
<protein>
    <recommendedName>
        <fullName evidence="3">Urease accessory protein UreF</fullName>
    </recommendedName>
</protein>
<comment type="subcellular location">
    <subcellularLocation>
        <location evidence="3">Cytoplasm</location>
    </subcellularLocation>
</comment>
<keyword evidence="2 3" id="KW-0143">Chaperone</keyword>
<organism evidence="4 5">
    <name type="scientific">Aliidongia dinghuensis</name>
    <dbReference type="NCBI Taxonomy" id="1867774"/>
    <lineage>
        <taxon>Bacteria</taxon>
        <taxon>Pseudomonadati</taxon>
        <taxon>Pseudomonadota</taxon>
        <taxon>Alphaproteobacteria</taxon>
        <taxon>Rhodospirillales</taxon>
        <taxon>Dongiaceae</taxon>
        <taxon>Aliidongia</taxon>
    </lineage>
</organism>
<comment type="function">
    <text evidence="3">Required for maturation of urease via the functional incorporation of the urease nickel metallocenter.</text>
</comment>
<evidence type="ECO:0000313" key="5">
    <source>
        <dbReference type="Proteomes" id="UP000646365"/>
    </source>
</evidence>
<accession>A0A8J2YUM2</accession>
<dbReference type="InterPro" id="IPR002639">
    <property type="entry name" value="UreF"/>
</dbReference>
<dbReference type="PIRSF" id="PIRSF009467">
    <property type="entry name" value="Ureas_acces_UreF"/>
    <property type="match status" value="1"/>
</dbReference>
<dbReference type="AlphaFoldDB" id="A0A8J2YUM2"/>
<dbReference type="Pfam" id="PF01730">
    <property type="entry name" value="UreF"/>
    <property type="match status" value="1"/>
</dbReference>
<gene>
    <name evidence="3 4" type="primary">ureF</name>
    <name evidence="4" type="ORF">GCM10011611_28470</name>
</gene>
<dbReference type="HAMAP" id="MF_01385">
    <property type="entry name" value="UreF"/>
    <property type="match status" value="1"/>
</dbReference>
<sequence>MSRAEFDWLLPLGTWASPAYPIGAFSYSHGLEWAVEAGRVTDVASLADYVATVIEAGAGWADLVLVGQSWRAAEAGNTDGFEEVRELAAALRGTAETALETMQQGASFVLATRAAWPGTKLDQLADDRPMAYPVAFGAAAAGLIPLNATLLGFAQAVAANLVSAGVRLVPLGQTDGQRALARLAPVLARTAARAEAATLHDIGTAAPMIDLFSMRHETQYTRLFRS</sequence>
<evidence type="ECO:0000256" key="2">
    <source>
        <dbReference type="ARBA" id="ARBA00023186"/>
    </source>
</evidence>
<evidence type="ECO:0000256" key="3">
    <source>
        <dbReference type="HAMAP-Rule" id="MF_01385"/>
    </source>
</evidence>